<dbReference type="KEGG" id="prel:PRELSG_1438600"/>
<proteinExistence type="predicted"/>
<evidence type="ECO:0000313" key="2">
    <source>
        <dbReference type="EMBL" id="CRH02652.1"/>
    </source>
</evidence>
<keyword evidence="1" id="KW-0472">Membrane</keyword>
<name>A0A1J1HB45_PLARL</name>
<dbReference type="Proteomes" id="UP000220158">
    <property type="component" value="Chromosome 14"/>
</dbReference>
<feature type="transmembrane region" description="Helical" evidence="1">
    <location>
        <begin position="20"/>
        <end position="39"/>
    </location>
</feature>
<organism evidence="2 3">
    <name type="scientific">Plasmodium relictum</name>
    <dbReference type="NCBI Taxonomy" id="85471"/>
    <lineage>
        <taxon>Eukaryota</taxon>
        <taxon>Sar</taxon>
        <taxon>Alveolata</taxon>
        <taxon>Apicomplexa</taxon>
        <taxon>Aconoidasida</taxon>
        <taxon>Haemosporida</taxon>
        <taxon>Plasmodiidae</taxon>
        <taxon>Plasmodium</taxon>
        <taxon>Plasmodium (Haemamoeba)</taxon>
    </lineage>
</organism>
<protein>
    <submittedName>
        <fullName evidence="2">Uncharacterized protein</fullName>
    </submittedName>
</protein>
<keyword evidence="1" id="KW-0812">Transmembrane</keyword>
<accession>A0A1J1HB45</accession>
<keyword evidence="3" id="KW-1185">Reference proteome</keyword>
<sequence>MINLATIILFSTYGRNIGNFLFNTCIFFANYLNFVCFILKKISHIFKINTYKDLNGLHNLKQANLNGLIKENKNTHLLNMSSLNDLDILNSSILETETEINERLSTEIDDFDDDEYNFDFIDLVENNSFEE</sequence>
<evidence type="ECO:0000256" key="1">
    <source>
        <dbReference type="SAM" id="Phobius"/>
    </source>
</evidence>
<reference evidence="2 3" key="1">
    <citation type="submission" date="2015-04" db="EMBL/GenBank/DDBJ databases">
        <authorList>
            <consortium name="Pathogen Informatics"/>
        </authorList>
    </citation>
    <scope>NUCLEOTIDE SEQUENCE [LARGE SCALE GENOMIC DNA]</scope>
    <source>
        <strain evidence="2 3">SGS1</strain>
    </source>
</reference>
<gene>
    <name evidence="2" type="ORF">PRELSG_1438600</name>
</gene>
<dbReference type="EMBL" id="LN835309">
    <property type="protein sequence ID" value="CRH02652.1"/>
    <property type="molecule type" value="Genomic_DNA"/>
</dbReference>
<dbReference type="AlphaFoldDB" id="A0A1J1HB45"/>
<dbReference type="GeneID" id="39738818"/>
<keyword evidence="1" id="KW-1133">Transmembrane helix</keyword>
<dbReference type="OMA" id="ANYLNCV"/>
<dbReference type="RefSeq" id="XP_028535172.1">
    <property type="nucleotide sequence ID" value="XM_028679461.1"/>
</dbReference>
<dbReference type="OrthoDB" id="375810at2759"/>
<evidence type="ECO:0000313" key="3">
    <source>
        <dbReference type="Proteomes" id="UP000220158"/>
    </source>
</evidence>
<dbReference type="VEuPathDB" id="PlasmoDB:PRELSG_1438600"/>